<reference evidence="4" key="1">
    <citation type="submission" date="2021-04" db="EMBL/GenBank/DDBJ databases">
        <title>Oceanospirillales bacteria with DddD are important DMSP degraders in coastal seawater.</title>
        <authorList>
            <person name="Liu J."/>
        </authorList>
    </citation>
    <scope>NUCLEOTIDE SEQUENCE</scope>
    <source>
        <strain evidence="4">D13-4</strain>
    </source>
</reference>
<evidence type="ECO:0000313" key="5">
    <source>
        <dbReference type="Proteomes" id="UP001059672"/>
    </source>
</evidence>
<dbReference type="Pfam" id="PF00378">
    <property type="entry name" value="ECH_1"/>
    <property type="match status" value="1"/>
</dbReference>
<dbReference type="Proteomes" id="UP001059672">
    <property type="component" value="Chromosome"/>
</dbReference>
<dbReference type="PANTHER" id="PTHR11941">
    <property type="entry name" value="ENOYL-COA HYDRATASE-RELATED"/>
    <property type="match status" value="1"/>
</dbReference>
<evidence type="ECO:0000256" key="1">
    <source>
        <dbReference type="ARBA" id="ARBA00005254"/>
    </source>
</evidence>
<dbReference type="InterPro" id="IPR001753">
    <property type="entry name" value="Enoyl-CoA_hydra/iso"/>
</dbReference>
<organism evidence="4 5">
    <name type="scientific">Pseudomonas benzenivorans</name>
    <dbReference type="NCBI Taxonomy" id="556533"/>
    <lineage>
        <taxon>Bacteria</taxon>
        <taxon>Pseudomonadati</taxon>
        <taxon>Pseudomonadota</taxon>
        <taxon>Gammaproteobacteria</taxon>
        <taxon>Pseudomonadales</taxon>
        <taxon>Pseudomonadaceae</taxon>
        <taxon>Pseudomonas</taxon>
    </lineage>
</organism>
<dbReference type="PROSITE" id="PS00166">
    <property type="entry name" value="ENOYL_COA_HYDRATASE"/>
    <property type="match status" value="1"/>
</dbReference>
<dbReference type="Gene3D" id="1.10.12.10">
    <property type="entry name" value="Lyase 2-enoyl-coa Hydratase, Chain A, domain 2"/>
    <property type="match status" value="1"/>
</dbReference>
<dbReference type="RefSeq" id="WP_255838743.1">
    <property type="nucleotide sequence ID" value="NZ_CP073346.1"/>
</dbReference>
<dbReference type="CDD" id="cd06558">
    <property type="entry name" value="crotonase-like"/>
    <property type="match status" value="1"/>
</dbReference>
<dbReference type="PANTHER" id="PTHR11941:SF54">
    <property type="entry name" value="ENOYL-COA HYDRATASE, MITOCHONDRIAL"/>
    <property type="match status" value="1"/>
</dbReference>
<evidence type="ECO:0000256" key="3">
    <source>
        <dbReference type="RuleBase" id="RU003707"/>
    </source>
</evidence>
<evidence type="ECO:0000256" key="2">
    <source>
        <dbReference type="ARBA" id="ARBA00023239"/>
    </source>
</evidence>
<evidence type="ECO:0000313" key="4">
    <source>
        <dbReference type="EMBL" id="UTW08141.1"/>
    </source>
</evidence>
<keyword evidence="5" id="KW-1185">Reference proteome</keyword>
<dbReference type="InterPro" id="IPR018376">
    <property type="entry name" value="Enoyl-CoA_hyd/isom_CS"/>
</dbReference>
<sequence>MAGIQVKSNGQVLEIVLDRPKANAIDSETSLELNRVFAEFSMDACHRVAILTGAGNKFFCTGGDLKELDAKQGDVDYGKNGFAGLTHFTGLGKPVIAAVNGICVGGGLELLLACDLVVSSCEARFFLSETLIGNVPFLVSVQRLLHRLPRNVAMEMLYTGRQMTASELATYGLINSVVPADQLRSAAYELAEKVIAAAPLAISACKRASAVVEAMSVKQVAEFDDAESLEFFNEVMRSEDAKEGARAFVEKRPPTWRGL</sequence>
<gene>
    <name evidence="4" type="ORF">KDW96_02075</name>
</gene>
<dbReference type="SUPFAM" id="SSF52096">
    <property type="entry name" value="ClpP/crotonase"/>
    <property type="match status" value="1"/>
</dbReference>
<dbReference type="InterPro" id="IPR014748">
    <property type="entry name" value="Enoyl-CoA_hydra_C"/>
</dbReference>
<dbReference type="InterPro" id="IPR029045">
    <property type="entry name" value="ClpP/crotonase-like_dom_sf"/>
</dbReference>
<dbReference type="EMBL" id="CP073346">
    <property type="protein sequence ID" value="UTW08141.1"/>
    <property type="molecule type" value="Genomic_DNA"/>
</dbReference>
<accession>A0ABY5H8L3</accession>
<keyword evidence="2" id="KW-0456">Lyase</keyword>
<name>A0ABY5H8L3_9PSED</name>
<proteinExistence type="inferred from homology"/>
<comment type="similarity">
    <text evidence="1 3">Belongs to the enoyl-CoA hydratase/isomerase family.</text>
</comment>
<protein>
    <submittedName>
        <fullName evidence="4">Enoyl-CoA hydratase/isomerase family protein</fullName>
    </submittedName>
</protein>
<dbReference type="Gene3D" id="3.90.226.10">
    <property type="entry name" value="2-enoyl-CoA Hydratase, Chain A, domain 1"/>
    <property type="match status" value="1"/>
</dbReference>